<gene>
    <name evidence="4" type="ORF">SAMN05216463_11482</name>
</gene>
<dbReference type="Proteomes" id="UP000184130">
    <property type="component" value="Unassembled WGS sequence"/>
</dbReference>
<keyword evidence="2" id="KW-0812">Transmembrane</keyword>
<evidence type="ECO:0000313" key="4">
    <source>
        <dbReference type="EMBL" id="SHK86280.1"/>
    </source>
</evidence>
<dbReference type="InterPro" id="IPR006645">
    <property type="entry name" value="NGN-like_dom"/>
</dbReference>
<evidence type="ECO:0000256" key="1">
    <source>
        <dbReference type="ARBA" id="ARBA00023163"/>
    </source>
</evidence>
<dbReference type="GO" id="GO:0006354">
    <property type="term" value="P:DNA-templated transcription elongation"/>
    <property type="evidence" value="ECO:0007669"/>
    <property type="project" value="InterPro"/>
</dbReference>
<dbReference type="AlphaFoldDB" id="A0A1M6VXT1"/>
<dbReference type="SUPFAM" id="SSF82679">
    <property type="entry name" value="N-utilization substance G protein NusG, N-terminal domain"/>
    <property type="match status" value="1"/>
</dbReference>
<evidence type="ECO:0000259" key="3">
    <source>
        <dbReference type="Pfam" id="PF02357"/>
    </source>
</evidence>
<dbReference type="Pfam" id="PF02357">
    <property type="entry name" value="NusG"/>
    <property type="match status" value="1"/>
</dbReference>
<accession>A0A1M6VXT1</accession>
<dbReference type="CDD" id="cd09895">
    <property type="entry name" value="NGN_SP_UpxY"/>
    <property type="match status" value="1"/>
</dbReference>
<feature type="transmembrane region" description="Helical" evidence="2">
    <location>
        <begin position="173"/>
        <end position="193"/>
    </location>
</feature>
<keyword evidence="2" id="KW-0472">Membrane</keyword>
<reference evidence="4 5" key="1">
    <citation type="submission" date="2016-11" db="EMBL/GenBank/DDBJ databases">
        <authorList>
            <person name="Jaros S."/>
            <person name="Januszkiewicz K."/>
            <person name="Wedrychowicz H."/>
        </authorList>
    </citation>
    <scope>NUCLEOTIDE SEQUENCE [LARGE SCALE GENOMIC DNA]</scope>
    <source>
        <strain evidence="4 5">KHT3</strain>
    </source>
</reference>
<feature type="domain" description="NusG-like N-terminal" evidence="3">
    <location>
        <begin position="22"/>
        <end position="123"/>
    </location>
</feature>
<keyword evidence="2" id="KW-1133">Transmembrane helix</keyword>
<protein>
    <submittedName>
        <fullName evidence="4">Transcription termination factor nusG</fullName>
    </submittedName>
</protein>
<dbReference type="NCBIfam" id="NF033644">
    <property type="entry name" value="antiterm_UpxY"/>
    <property type="match status" value="1"/>
</dbReference>
<dbReference type="Gene3D" id="3.30.70.940">
    <property type="entry name" value="NusG, N-terminal domain"/>
    <property type="match status" value="1"/>
</dbReference>
<dbReference type="EMBL" id="FRBD01000014">
    <property type="protein sequence ID" value="SHK86280.1"/>
    <property type="molecule type" value="Genomic_DNA"/>
</dbReference>
<dbReference type="InterPro" id="IPR036735">
    <property type="entry name" value="NGN_dom_sf"/>
</dbReference>
<organism evidence="4 5">
    <name type="scientific">Xylanibacter ruminicola</name>
    <name type="common">Prevotella ruminicola</name>
    <dbReference type="NCBI Taxonomy" id="839"/>
    <lineage>
        <taxon>Bacteria</taxon>
        <taxon>Pseudomonadati</taxon>
        <taxon>Bacteroidota</taxon>
        <taxon>Bacteroidia</taxon>
        <taxon>Bacteroidales</taxon>
        <taxon>Prevotellaceae</taxon>
        <taxon>Xylanibacter</taxon>
    </lineage>
</organism>
<evidence type="ECO:0000313" key="5">
    <source>
        <dbReference type="Proteomes" id="UP000184130"/>
    </source>
</evidence>
<proteinExistence type="predicted"/>
<sequence>MTMADKDGISLGHDTTMCGDPKVWFPMRVTYSRELKIKAELDRLMIENFIPMTNKLMDADTEHPHRKLVPAINNLIFVHSTQERISYLKQKNEVLEPLRYILDQTTQEAHTIMTVRDGEMENFMRVASMTDNSVIFLDDESVIGKEGKHVQIIGGVFKGVKGVIRRVKRCKRVVVELKGIAGVAIAFVPAVFLREIERSEH</sequence>
<dbReference type="OrthoDB" id="1491263at2"/>
<name>A0A1M6VXT1_XYLRU</name>
<evidence type="ECO:0000256" key="2">
    <source>
        <dbReference type="SAM" id="Phobius"/>
    </source>
</evidence>
<keyword evidence="1" id="KW-0804">Transcription</keyword>